<keyword evidence="3" id="KW-1185">Reference proteome</keyword>
<name>A0AAD6X6J7_9AGAR</name>
<evidence type="ECO:0000256" key="1">
    <source>
        <dbReference type="SAM" id="MobiDB-lite"/>
    </source>
</evidence>
<dbReference type="AlphaFoldDB" id="A0AAD6X6J7"/>
<protein>
    <submittedName>
        <fullName evidence="2">Uncharacterized protein</fullName>
    </submittedName>
</protein>
<evidence type="ECO:0000313" key="2">
    <source>
        <dbReference type="EMBL" id="KAJ7038497.1"/>
    </source>
</evidence>
<feature type="region of interest" description="Disordered" evidence="1">
    <location>
        <begin position="36"/>
        <end position="67"/>
    </location>
</feature>
<dbReference type="EMBL" id="JARJCM010000031">
    <property type="protein sequence ID" value="KAJ7038497.1"/>
    <property type="molecule type" value="Genomic_DNA"/>
</dbReference>
<feature type="region of interest" description="Disordered" evidence="1">
    <location>
        <begin position="1"/>
        <end position="20"/>
    </location>
</feature>
<evidence type="ECO:0000313" key="3">
    <source>
        <dbReference type="Proteomes" id="UP001218188"/>
    </source>
</evidence>
<feature type="compositionally biased region" description="Polar residues" evidence="1">
    <location>
        <begin position="49"/>
        <end position="60"/>
    </location>
</feature>
<dbReference type="Proteomes" id="UP001218188">
    <property type="component" value="Unassembled WGS sequence"/>
</dbReference>
<accession>A0AAD6X6J7</accession>
<organism evidence="2 3">
    <name type="scientific">Mycena alexandri</name>
    <dbReference type="NCBI Taxonomy" id="1745969"/>
    <lineage>
        <taxon>Eukaryota</taxon>
        <taxon>Fungi</taxon>
        <taxon>Dikarya</taxon>
        <taxon>Basidiomycota</taxon>
        <taxon>Agaricomycotina</taxon>
        <taxon>Agaricomycetes</taxon>
        <taxon>Agaricomycetidae</taxon>
        <taxon>Agaricales</taxon>
        <taxon>Marasmiineae</taxon>
        <taxon>Mycenaceae</taxon>
        <taxon>Mycena</taxon>
    </lineage>
</organism>
<comment type="caution">
    <text evidence="2">The sequence shown here is derived from an EMBL/GenBank/DDBJ whole genome shotgun (WGS) entry which is preliminary data.</text>
</comment>
<reference evidence="2" key="1">
    <citation type="submission" date="2023-03" db="EMBL/GenBank/DDBJ databases">
        <title>Massive genome expansion in bonnet fungi (Mycena s.s.) driven by repeated elements and novel gene families across ecological guilds.</title>
        <authorList>
            <consortium name="Lawrence Berkeley National Laboratory"/>
            <person name="Harder C.B."/>
            <person name="Miyauchi S."/>
            <person name="Viragh M."/>
            <person name="Kuo A."/>
            <person name="Thoen E."/>
            <person name="Andreopoulos B."/>
            <person name="Lu D."/>
            <person name="Skrede I."/>
            <person name="Drula E."/>
            <person name="Henrissat B."/>
            <person name="Morin E."/>
            <person name="Kohler A."/>
            <person name="Barry K."/>
            <person name="LaButti K."/>
            <person name="Morin E."/>
            <person name="Salamov A."/>
            <person name="Lipzen A."/>
            <person name="Mereny Z."/>
            <person name="Hegedus B."/>
            <person name="Baldrian P."/>
            <person name="Stursova M."/>
            <person name="Weitz H."/>
            <person name="Taylor A."/>
            <person name="Grigoriev I.V."/>
            <person name="Nagy L.G."/>
            <person name="Martin F."/>
            <person name="Kauserud H."/>
        </authorList>
    </citation>
    <scope>NUCLEOTIDE SEQUENCE</scope>
    <source>
        <strain evidence="2">CBHHK200</strain>
    </source>
</reference>
<proteinExistence type="predicted"/>
<gene>
    <name evidence="2" type="ORF">C8F04DRAFT_1179516</name>
</gene>
<sequence>MNAELKSDQEPESSAANHISTNALRSVFTTQWNDGGQSRLQASARGRNSETAHPTVQGRDQASDGAERELGVQHERLLAATYPDVGVTLIRDDCFLKLRVLKDDETLFSVDNRHLEKQAHISSSWYQMGIMTSSTADIGCQAATGGPSQLLYCGFVATQVAESMVDGHTKLFQLWETEIKKLKNQIEETVNSRTLIQLDQLREVSHNKIALEVVRSSQLEEELQMQSVELVAARTRMEHLEAQARANQSVLIGQQAAFRRILATSCEGFNQSPQEIERGQILEALGLLVARQNLTNCLTVNFMTALELYPYSAAIVCSQAATPAQIPTMSAARSKYGVCSAWFGVRASQVEEVWNGLEDPGADSVLSPPGG</sequence>